<accession>A0A1Z9Z1Z7</accession>
<evidence type="ECO:0008006" key="9">
    <source>
        <dbReference type="Google" id="ProtNLM"/>
    </source>
</evidence>
<dbReference type="SUPFAM" id="SSF141868">
    <property type="entry name" value="EAL domain-like"/>
    <property type="match status" value="1"/>
</dbReference>
<dbReference type="InterPro" id="IPR029787">
    <property type="entry name" value="Nucleotide_cyclase"/>
</dbReference>
<dbReference type="InterPro" id="IPR005330">
    <property type="entry name" value="MHYT_dom"/>
</dbReference>
<evidence type="ECO:0000313" key="7">
    <source>
        <dbReference type="EMBL" id="OUY08484.1"/>
    </source>
</evidence>
<feature type="transmembrane region" description="Helical" evidence="2">
    <location>
        <begin position="220"/>
        <end position="241"/>
    </location>
</feature>
<dbReference type="GO" id="GO:0003824">
    <property type="term" value="F:catalytic activity"/>
    <property type="evidence" value="ECO:0007669"/>
    <property type="project" value="UniProtKB-ARBA"/>
</dbReference>
<comment type="caution">
    <text evidence="7">The sequence shown here is derived from an EMBL/GenBank/DDBJ whole genome shotgun (WGS) entry which is preliminary data.</text>
</comment>
<dbReference type="NCBIfam" id="TIGR00254">
    <property type="entry name" value="GGDEF"/>
    <property type="match status" value="1"/>
</dbReference>
<dbReference type="SUPFAM" id="SSF55073">
    <property type="entry name" value="Nucleotide cyclase"/>
    <property type="match status" value="1"/>
</dbReference>
<dbReference type="InterPro" id="IPR000160">
    <property type="entry name" value="GGDEF_dom"/>
</dbReference>
<feature type="transmembrane region" description="Helical" evidence="2">
    <location>
        <begin position="175"/>
        <end position="194"/>
    </location>
</feature>
<evidence type="ECO:0000313" key="8">
    <source>
        <dbReference type="Proteomes" id="UP000196536"/>
    </source>
</evidence>
<evidence type="ECO:0000259" key="5">
    <source>
        <dbReference type="PROSITE" id="PS50887"/>
    </source>
</evidence>
<dbReference type="InterPro" id="IPR001633">
    <property type="entry name" value="EAL_dom"/>
</dbReference>
<dbReference type="PROSITE" id="PS50883">
    <property type="entry name" value="EAL"/>
    <property type="match status" value="1"/>
</dbReference>
<feature type="domain" description="GGDEF" evidence="5">
    <location>
        <begin position="293"/>
        <end position="425"/>
    </location>
</feature>
<evidence type="ECO:0000256" key="2">
    <source>
        <dbReference type="PROSITE-ProRule" id="PRU00244"/>
    </source>
</evidence>
<proteinExistence type="predicted"/>
<dbReference type="InterPro" id="IPR043128">
    <property type="entry name" value="Rev_trsase/Diguanyl_cyclase"/>
</dbReference>
<protein>
    <recommendedName>
        <fullName evidence="9">Diguanylate cyclase</fullName>
    </recommendedName>
</protein>
<dbReference type="SMART" id="SM00052">
    <property type="entry name" value="EAL"/>
    <property type="match status" value="1"/>
</dbReference>
<dbReference type="FunFam" id="3.30.70.270:FF:000001">
    <property type="entry name" value="Diguanylate cyclase domain protein"/>
    <property type="match status" value="1"/>
</dbReference>
<feature type="transmembrane region" description="Helical" evidence="2">
    <location>
        <begin position="12"/>
        <end position="34"/>
    </location>
</feature>
<feature type="transmembrane region" description="Helical" evidence="2">
    <location>
        <begin position="105"/>
        <end position="124"/>
    </location>
</feature>
<keyword evidence="3" id="KW-0175">Coiled coil</keyword>
<dbReference type="Pfam" id="PF00563">
    <property type="entry name" value="EAL"/>
    <property type="match status" value="1"/>
</dbReference>
<dbReference type="EMBL" id="NEXX01000001">
    <property type="protein sequence ID" value="OUY08484.1"/>
    <property type="molecule type" value="Genomic_DNA"/>
</dbReference>
<dbReference type="Gene3D" id="3.20.20.450">
    <property type="entry name" value="EAL domain"/>
    <property type="match status" value="1"/>
</dbReference>
<feature type="domain" description="EAL" evidence="4">
    <location>
        <begin position="435"/>
        <end position="687"/>
    </location>
</feature>
<name>A0A1Z9Z1Z7_9GAMM</name>
<gene>
    <name evidence="7" type="ORF">CAP51_02390</name>
</gene>
<dbReference type="GO" id="GO:0016020">
    <property type="term" value="C:membrane"/>
    <property type="evidence" value="ECO:0007669"/>
    <property type="project" value="UniProtKB-UniRule"/>
</dbReference>
<dbReference type="CDD" id="cd01948">
    <property type="entry name" value="EAL"/>
    <property type="match status" value="1"/>
</dbReference>
<dbReference type="InterPro" id="IPR035919">
    <property type="entry name" value="EAL_sf"/>
</dbReference>
<dbReference type="Proteomes" id="UP000196536">
    <property type="component" value="Unassembled WGS sequence"/>
</dbReference>
<dbReference type="PROSITE" id="PS50887">
    <property type="entry name" value="GGDEF"/>
    <property type="match status" value="1"/>
</dbReference>
<dbReference type="SMART" id="SM00267">
    <property type="entry name" value="GGDEF"/>
    <property type="match status" value="1"/>
</dbReference>
<feature type="coiled-coil region" evidence="3">
    <location>
        <begin position="238"/>
        <end position="265"/>
    </location>
</feature>
<comment type="cofactor">
    <cofactor evidence="1">
        <name>Mg(2+)</name>
        <dbReference type="ChEBI" id="CHEBI:18420"/>
    </cofactor>
</comment>
<reference evidence="7 8" key="1">
    <citation type="submission" date="2017-05" db="EMBL/GenBank/DDBJ databases">
        <title>Acinetobacter populi ANC 5415 (= PBJ7), whole genome shotgun sequencing project.</title>
        <authorList>
            <person name="Nemec A."/>
            <person name="Radolfova-Krizova L."/>
        </authorList>
    </citation>
    <scope>NUCLEOTIDE SEQUENCE [LARGE SCALE GENOMIC DNA]</scope>
    <source>
        <strain evidence="7 8">PBJ7</strain>
    </source>
</reference>
<feature type="transmembrane region" description="Helical" evidence="2">
    <location>
        <begin position="78"/>
        <end position="98"/>
    </location>
</feature>
<dbReference type="OrthoDB" id="9804951at2"/>
<dbReference type="Gene3D" id="3.30.70.270">
    <property type="match status" value="1"/>
</dbReference>
<keyword evidence="2" id="KW-1133">Transmembrane helix</keyword>
<feature type="transmembrane region" description="Helical" evidence="2">
    <location>
        <begin position="144"/>
        <end position="163"/>
    </location>
</feature>
<evidence type="ECO:0000256" key="1">
    <source>
        <dbReference type="ARBA" id="ARBA00001946"/>
    </source>
</evidence>
<evidence type="ECO:0000259" key="4">
    <source>
        <dbReference type="PROSITE" id="PS50883"/>
    </source>
</evidence>
<dbReference type="PROSITE" id="PS50924">
    <property type="entry name" value="MHYT"/>
    <property type="match status" value="1"/>
</dbReference>
<evidence type="ECO:0000256" key="3">
    <source>
        <dbReference type="SAM" id="Coils"/>
    </source>
</evidence>
<organism evidence="7 8">
    <name type="scientific">Acinetobacter populi</name>
    <dbReference type="NCBI Taxonomy" id="1582270"/>
    <lineage>
        <taxon>Bacteria</taxon>
        <taxon>Pseudomonadati</taxon>
        <taxon>Pseudomonadota</taxon>
        <taxon>Gammaproteobacteria</taxon>
        <taxon>Moraxellales</taxon>
        <taxon>Moraxellaceae</taxon>
        <taxon>Acinetobacter</taxon>
    </lineage>
</organism>
<dbReference type="InterPro" id="IPR052155">
    <property type="entry name" value="Biofilm_reg_signaling"/>
</dbReference>
<dbReference type="CDD" id="cd01949">
    <property type="entry name" value="GGDEF"/>
    <property type="match status" value="1"/>
</dbReference>
<dbReference type="PANTHER" id="PTHR44757">
    <property type="entry name" value="DIGUANYLATE CYCLASE DGCP"/>
    <property type="match status" value="1"/>
</dbReference>
<keyword evidence="2" id="KW-0812">Transmembrane</keyword>
<dbReference type="AlphaFoldDB" id="A0A1Z9Z1Z7"/>
<sequence>MFYGVNCDLSLSILSTVITFLLCYATLGLVQTSFAKEQVYKNNLSIVISGMLFSFLIWLVNTISILFCPLSINDGIDYRVLLFSLLITIFMYTLAIWLNTRIIFSYIRLIFGSLLIGISTYIMHYMGLMSFKILDQNTILNPSVLLFSIFAVSVGAAISFLLYDKYKIKYQGKKIIRGMIVLPFILGIVGMYYINRQGNYLDLLATIRLQYLNYVSYKDLFYIVLFLILIVIIVSLCILLLEYKLEQKSRDLKKLNLQLAQLTIQDHLTKLPNRNFVEEYVKQLIASHRKSRKEIAILYIDLDRFKVVNDAFGHEIGDQLLIAVVQRMQNLLNHKNKLVRIGGDEFLFIIEETHLNEAINMAQNALDLIQHTYLIGGRKVTISASIGIALYPQHGVTYKDLLVNADIAMYSSKQRGRNAYRVYNETLDAQHLKSELLLENDLYKAVEEKQFILLYQPKFNDKKQLCGVEALIRWRHPKLGILGPDLFIDKAEKTGLIIPIGYWVLQQACYQIQVWEKSEQPFYPIAINLSALQFEHHALFENLEHALQTYQINPEHLSIEITETTAMRDIDLSVKSFERLRKMGIKIAIDDFGTGYSSFSYLKDLPLDELKIDKEFITNLIADSKEETILASIIELATKLGLTVTAEGVETSEQAEILIKLGCQQLQGFLFAKPMTAEALQHFKFEA</sequence>
<keyword evidence="8" id="KW-1185">Reference proteome</keyword>
<dbReference type="PANTHER" id="PTHR44757:SF2">
    <property type="entry name" value="BIOFILM ARCHITECTURE MAINTENANCE PROTEIN MBAA"/>
    <property type="match status" value="1"/>
</dbReference>
<feature type="domain" description="MHYT" evidence="6">
    <location>
        <begin position="7"/>
        <end position="202"/>
    </location>
</feature>
<evidence type="ECO:0000259" key="6">
    <source>
        <dbReference type="PROSITE" id="PS50924"/>
    </source>
</evidence>
<feature type="transmembrane region" description="Helical" evidence="2">
    <location>
        <begin position="46"/>
        <end position="72"/>
    </location>
</feature>
<dbReference type="Pfam" id="PF00990">
    <property type="entry name" value="GGDEF"/>
    <property type="match status" value="1"/>
</dbReference>
<keyword evidence="2" id="KW-0472">Membrane</keyword>